<name>A0A2P7U051_9NEIS</name>
<dbReference type="PANTHER" id="PTHR36926:SF1">
    <property type="entry name" value="COLICIN V PRODUCTION PROTEIN"/>
    <property type="match status" value="1"/>
</dbReference>
<evidence type="ECO:0000256" key="4">
    <source>
        <dbReference type="ARBA" id="ARBA00023136"/>
    </source>
</evidence>
<dbReference type="InterPro" id="IPR052719">
    <property type="entry name" value="CvpA-like"/>
</dbReference>
<feature type="transmembrane region" description="Helical" evidence="5">
    <location>
        <begin position="61"/>
        <end position="80"/>
    </location>
</feature>
<accession>A0A2P7U051</accession>
<dbReference type="InterPro" id="IPR003825">
    <property type="entry name" value="Colicin-V_CvpA"/>
</dbReference>
<evidence type="ECO:0000256" key="3">
    <source>
        <dbReference type="ARBA" id="ARBA00022989"/>
    </source>
</evidence>
<feature type="transmembrane region" description="Helical" evidence="5">
    <location>
        <begin position="31"/>
        <end position="49"/>
    </location>
</feature>
<reference evidence="6 7" key="1">
    <citation type="submission" date="2018-03" db="EMBL/GenBank/DDBJ databases">
        <title>Neisseria weixii sp. nov., isolated from the intestinal contents of Tibetan Plateau pika (Ochotona curzoniae) in Yushu, Qinghai Province, China.</title>
        <authorList>
            <person name="Gui Z."/>
        </authorList>
    </citation>
    <scope>NUCLEOTIDE SEQUENCE [LARGE SCALE GENOMIC DNA]</scope>
    <source>
        <strain evidence="6 7">ATCC 51483</strain>
    </source>
</reference>
<dbReference type="GO" id="GO:0016020">
    <property type="term" value="C:membrane"/>
    <property type="evidence" value="ECO:0007669"/>
    <property type="project" value="UniProtKB-SubCell"/>
</dbReference>
<sequence>MSNIPLADILAFGVIAACIIMSLMRGAIAEISSLITWIVAFFIAKWFAVPFAEIAFKSVEPQALGVALAFIMLFIAAWLVQRFLRSLLAAGVSAIGLGSVNRLLGGVFGAAKGVLLVTLAVMACSYTDLPETEDWQASHSIPYFETLAHDVLMPYLPAIGNSLNGTDILHNRTRTGFR</sequence>
<evidence type="ECO:0000313" key="7">
    <source>
        <dbReference type="Proteomes" id="UP000241868"/>
    </source>
</evidence>
<keyword evidence="3 5" id="KW-1133">Transmembrane helix</keyword>
<proteinExistence type="predicted"/>
<comment type="caution">
    <text evidence="6">The sequence shown here is derived from an EMBL/GenBank/DDBJ whole genome shotgun (WGS) entry which is preliminary data.</text>
</comment>
<organism evidence="6 7">
    <name type="scientific">Neisseria iguanae</name>
    <dbReference type="NCBI Taxonomy" id="90242"/>
    <lineage>
        <taxon>Bacteria</taxon>
        <taxon>Pseudomonadati</taxon>
        <taxon>Pseudomonadota</taxon>
        <taxon>Betaproteobacteria</taxon>
        <taxon>Neisseriales</taxon>
        <taxon>Neisseriaceae</taxon>
        <taxon>Neisseria</taxon>
    </lineage>
</organism>
<dbReference type="EMBL" id="PXYY01000034">
    <property type="protein sequence ID" value="PSJ80360.1"/>
    <property type="molecule type" value="Genomic_DNA"/>
</dbReference>
<evidence type="ECO:0000256" key="1">
    <source>
        <dbReference type="ARBA" id="ARBA00004141"/>
    </source>
</evidence>
<evidence type="ECO:0000256" key="5">
    <source>
        <dbReference type="SAM" id="Phobius"/>
    </source>
</evidence>
<dbReference type="GO" id="GO:0009403">
    <property type="term" value="P:toxin biosynthetic process"/>
    <property type="evidence" value="ECO:0007669"/>
    <property type="project" value="InterPro"/>
</dbReference>
<comment type="subcellular location">
    <subcellularLocation>
        <location evidence="1">Membrane</location>
        <topology evidence="1">Multi-pass membrane protein</topology>
    </subcellularLocation>
</comment>
<evidence type="ECO:0000256" key="2">
    <source>
        <dbReference type="ARBA" id="ARBA00022692"/>
    </source>
</evidence>
<keyword evidence="7" id="KW-1185">Reference proteome</keyword>
<dbReference type="PANTHER" id="PTHR36926">
    <property type="entry name" value="COLICIN V PRODUCTION PROTEIN"/>
    <property type="match status" value="1"/>
</dbReference>
<keyword evidence="4 5" id="KW-0472">Membrane</keyword>
<protein>
    <submittedName>
        <fullName evidence="6">Colicin V production protein</fullName>
    </submittedName>
</protein>
<dbReference type="Pfam" id="PF02674">
    <property type="entry name" value="Colicin_V"/>
    <property type="match status" value="1"/>
</dbReference>
<dbReference type="AlphaFoldDB" id="A0A2P7U051"/>
<dbReference type="RefSeq" id="WP_106741533.1">
    <property type="nucleotide sequence ID" value="NZ_PXYY01000034.1"/>
</dbReference>
<gene>
    <name evidence="6" type="ORF">C7N83_06725</name>
</gene>
<evidence type="ECO:0000313" key="6">
    <source>
        <dbReference type="EMBL" id="PSJ80360.1"/>
    </source>
</evidence>
<dbReference type="OrthoDB" id="9810601at2"/>
<feature type="transmembrane region" description="Helical" evidence="5">
    <location>
        <begin position="6"/>
        <end position="24"/>
    </location>
</feature>
<dbReference type="Proteomes" id="UP000241868">
    <property type="component" value="Unassembled WGS sequence"/>
</dbReference>
<keyword evidence="2 5" id="KW-0812">Transmembrane</keyword>